<organism evidence="1 2">
    <name type="scientific">Collybia nuda</name>
    <dbReference type="NCBI Taxonomy" id="64659"/>
    <lineage>
        <taxon>Eukaryota</taxon>
        <taxon>Fungi</taxon>
        <taxon>Dikarya</taxon>
        <taxon>Basidiomycota</taxon>
        <taxon>Agaricomycotina</taxon>
        <taxon>Agaricomycetes</taxon>
        <taxon>Agaricomycetidae</taxon>
        <taxon>Agaricales</taxon>
        <taxon>Tricholomatineae</taxon>
        <taxon>Clitocybaceae</taxon>
        <taxon>Collybia</taxon>
    </lineage>
</organism>
<evidence type="ECO:0000313" key="1">
    <source>
        <dbReference type="EMBL" id="KAF9458816.1"/>
    </source>
</evidence>
<dbReference type="EMBL" id="MU150330">
    <property type="protein sequence ID" value="KAF9458816.1"/>
    <property type="molecule type" value="Genomic_DNA"/>
</dbReference>
<sequence>ILGGSLSQQEKTKALLTKIVNSFSAKAEMGSPMISMYLLNNPDHYTSHKYVPIYWPIFVREAKSAWLEEDKTE</sequence>
<evidence type="ECO:0000313" key="2">
    <source>
        <dbReference type="Proteomes" id="UP000807353"/>
    </source>
</evidence>
<name>A0A9P5Y009_9AGAR</name>
<comment type="caution">
    <text evidence="1">The sequence shown here is derived from an EMBL/GenBank/DDBJ whole genome shotgun (WGS) entry which is preliminary data.</text>
</comment>
<proteinExistence type="predicted"/>
<gene>
    <name evidence="1" type="ORF">BDZ94DRAFT_1123768</name>
</gene>
<protein>
    <submittedName>
        <fullName evidence="1">Uncharacterized protein</fullName>
    </submittedName>
</protein>
<dbReference type="AlphaFoldDB" id="A0A9P5Y009"/>
<dbReference type="OrthoDB" id="3259294at2759"/>
<feature type="non-terminal residue" evidence="1">
    <location>
        <position position="73"/>
    </location>
</feature>
<accession>A0A9P5Y009</accession>
<keyword evidence="2" id="KW-1185">Reference proteome</keyword>
<feature type="non-terminal residue" evidence="1">
    <location>
        <position position="1"/>
    </location>
</feature>
<reference evidence="1" key="1">
    <citation type="submission" date="2020-11" db="EMBL/GenBank/DDBJ databases">
        <authorList>
            <consortium name="DOE Joint Genome Institute"/>
            <person name="Ahrendt S."/>
            <person name="Riley R."/>
            <person name="Andreopoulos W."/>
            <person name="Labutti K."/>
            <person name="Pangilinan J."/>
            <person name="Ruiz-Duenas F.J."/>
            <person name="Barrasa J.M."/>
            <person name="Sanchez-Garcia M."/>
            <person name="Camarero S."/>
            <person name="Miyauchi S."/>
            <person name="Serrano A."/>
            <person name="Linde D."/>
            <person name="Babiker R."/>
            <person name="Drula E."/>
            <person name="Ayuso-Fernandez I."/>
            <person name="Pacheco R."/>
            <person name="Padilla G."/>
            <person name="Ferreira P."/>
            <person name="Barriuso J."/>
            <person name="Kellner H."/>
            <person name="Castanera R."/>
            <person name="Alfaro M."/>
            <person name="Ramirez L."/>
            <person name="Pisabarro A.G."/>
            <person name="Kuo A."/>
            <person name="Tritt A."/>
            <person name="Lipzen A."/>
            <person name="He G."/>
            <person name="Yan M."/>
            <person name="Ng V."/>
            <person name="Cullen D."/>
            <person name="Martin F."/>
            <person name="Rosso M.-N."/>
            <person name="Henrissat B."/>
            <person name="Hibbett D."/>
            <person name="Martinez A.T."/>
            <person name="Grigoriev I.V."/>
        </authorList>
    </citation>
    <scope>NUCLEOTIDE SEQUENCE</scope>
    <source>
        <strain evidence="1">CBS 247.69</strain>
    </source>
</reference>
<dbReference type="Proteomes" id="UP000807353">
    <property type="component" value="Unassembled WGS sequence"/>
</dbReference>